<dbReference type="Pfam" id="PF00269">
    <property type="entry name" value="SASP"/>
    <property type="match status" value="1"/>
</dbReference>
<dbReference type="InterPro" id="IPR001448">
    <property type="entry name" value="SASP_alpha/beta-type"/>
</dbReference>
<accession>A0A229UIT0</accession>
<proteinExistence type="predicted"/>
<dbReference type="GO" id="GO:0016787">
    <property type="term" value="F:hydrolase activity"/>
    <property type="evidence" value="ECO:0007669"/>
    <property type="project" value="UniProtKB-KW"/>
</dbReference>
<dbReference type="GO" id="GO:0006265">
    <property type="term" value="P:DNA topological change"/>
    <property type="evidence" value="ECO:0007669"/>
    <property type="project" value="InterPro"/>
</dbReference>
<dbReference type="AlphaFoldDB" id="A0A229UIT0"/>
<dbReference type="InterPro" id="IPR050847">
    <property type="entry name" value="SASP_DNA-binding"/>
</dbReference>
<organism evidence="2 3">
    <name type="scientific">Paenibacillus rigui</name>
    <dbReference type="NCBI Taxonomy" id="554312"/>
    <lineage>
        <taxon>Bacteria</taxon>
        <taxon>Bacillati</taxon>
        <taxon>Bacillota</taxon>
        <taxon>Bacilli</taxon>
        <taxon>Bacillales</taxon>
        <taxon>Paenibacillaceae</taxon>
        <taxon>Paenibacillus</taxon>
    </lineage>
</organism>
<protein>
    <submittedName>
        <fullName evidence="2">Alpha/beta hydrolase</fullName>
    </submittedName>
</protein>
<dbReference type="RefSeq" id="WP_094017785.1">
    <property type="nucleotide sequence ID" value="NZ_NMQW01000048.1"/>
</dbReference>
<gene>
    <name evidence="2" type="ORF">CF651_26025</name>
</gene>
<keyword evidence="2" id="KW-0378">Hydrolase</keyword>
<dbReference type="PANTHER" id="PTHR36107:SF1">
    <property type="entry name" value="SMALL, ACID-SOLUBLE SPORE PROTEIN A"/>
    <property type="match status" value="1"/>
</dbReference>
<evidence type="ECO:0000313" key="3">
    <source>
        <dbReference type="Proteomes" id="UP000215509"/>
    </source>
</evidence>
<dbReference type="EMBL" id="NMQW01000048">
    <property type="protein sequence ID" value="OXM83358.1"/>
    <property type="molecule type" value="Genomic_DNA"/>
</dbReference>
<reference evidence="2 3" key="1">
    <citation type="submission" date="2017-07" db="EMBL/GenBank/DDBJ databases">
        <title>Genome sequencing and assembly of Paenibacillus rigui.</title>
        <authorList>
            <person name="Mayilraj S."/>
        </authorList>
    </citation>
    <scope>NUCLEOTIDE SEQUENCE [LARGE SCALE GENOMIC DNA]</scope>
    <source>
        <strain evidence="2 3">JCM 16352</strain>
    </source>
</reference>
<dbReference type="InterPro" id="IPR038300">
    <property type="entry name" value="SASP_sf_alpha/beta"/>
</dbReference>
<dbReference type="Gene3D" id="6.10.10.80">
    <property type="entry name" value="Small, acid-soluble spore protein, alpha/beta type-like"/>
    <property type="match status" value="1"/>
</dbReference>
<evidence type="ECO:0000256" key="1">
    <source>
        <dbReference type="ARBA" id="ARBA00003863"/>
    </source>
</evidence>
<dbReference type="GO" id="GO:0003690">
    <property type="term" value="F:double-stranded DNA binding"/>
    <property type="evidence" value="ECO:0007669"/>
    <property type="project" value="InterPro"/>
</dbReference>
<dbReference type="OrthoDB" id="1683773at2"/>
<name>A0A229UIT0_9BACL</name>
<sequence length="97" mass="10648">MARRRSSGRLVVPEASQGMERFKGEVMSRYGYHVNANEPQNVKYEVAKTLGIPLSSEGNGNLTTEQAGKIGGQIGGTMVKEMIRLAQQKLVNERGRV</sequence>
<evidence type="ECO:0000313" key="2">
    <source>
        <dbReference type="EMBL" id="OXM83358.1"/>
    </source>
</evidence>
<dbReference type="Proteomes" id="UP000215509">
    <property type="component" value="Unassembled WGS sequence"/>
</dbReference>
<comment type="function">
    <text evidence="1">SASP are bound to spore DNA. They are double-stranded DNA-binding proteins that cause DNA to change to an a-like conformation. They protect the DNA backbone from chemical and enzymatic cleavage and are thus involved in dormant spore's high resistance to UV light.</text>
</comment>
<comment type="caution">
    <text evidence="2">The sequence shown here is derived from an EMBL/GenBank/DDBJ whole genome shotgun (WGS) entry which is preliminary data.</text>
</comment>
<keyword evidence="3" id="KW-1185">Reference proteome</keyword>
<dbReference type="PANTHER" id="PTHR36107">
    <property type="entry name" value="SMALL, ACID-SOLUBLE SPORE PROTEIN A"/>
    <property type="match status" value="1"/>
</dbReference>